<dbReference type="Proteomes" id="UP000231279">
    <property type="component" value="Unassembled WGS sequence"/>
</dbReference>
<evidence type="ECO:0000256" key="1">
    <source>
        <dbReference type="SAM" id="MobiDB-lite"/>
    </source>
</evidence>
<keyword evidence="3" id="KW-1185">Reference proteome</keyword>
<feature type="compositionally biased region" description="Basic and acidic residues" evidence="1">
    <location>
        <begin position="18"/>
        <end position="33"/>
    </location>
</feature>
<evidence type="ECO:0000313" key="3">
    <source>
        <dbReference type="Proteomes" id="UP000231279"/>
    </source>
</evidence>
<feature type="region of interest" description="Disordered" evidence="1">
    <location>
        <begin position="1"/>
        <end position="83"/>
    </location>
</feature>
<name>A0A2G9HM94_9LAMI</name>
<feature type="compositionally biased region" description="Acidic residues" evidence="1">
    <location>
        <begin position="53"/>
        <end position="71"/>
    </location>
</feature>
<proteinExistence type="predicted"/>
<organism evidence="2 3">
    <name type="scientific">Handroanthus impetiginosus</name>
    <dbReference type="NCBI Taxonomy" id="429701"/>
    <lineage>
        <taxon>Eukaryota</taxon>
        <taxon>Viridiplantae</taxon>
        <taxon>Streptophyta</taxon>
        <taxon>Embryophyta</taxon>
        <taxon>Tracheophyta</taxon>
        <taxon>Spermatophyta</taxon>
        <taxon>Magnoliopsida</taxon>
        <taxon>eudicotyledons</taxon>
        <taxon>Gunneridae</taxon>
        <taxon>Pentapetalae</taxon>
        <taxon>asterids</taxon>
        <taxon>lamiids</taxon>
        <taxon>Lamiales</taxon>
        <taxon>Bignoniaceae</taxon>
        <taxon>Crescentiina</taxon>
        <taxon>Tabebuia alliance</taxon>
        <taxon>Handroanthus</taxon>
    </lineage>
</organism>
<reference evidence="3" key="1">
    <citation type="journal article" date="2018" name="Gigascience">
        <title>Genome assembly of the Pink Ipe (Handroanthus impetiginosus, Bignoniaceae), a highly valued, ecologically keystone Neotropical timber forest tree.</title>
        <authorList>
            <person name="Silva-Junior O.B."/>
            <person name="Grattapaglia D."/>
            <person name="Novaes E."/>
            <person name="Collevatti R.G."/>
        </authorList>
    </citation>
    <scope>NUCLEOTIDE SEQUENCE [LARGE SCALE GENOMIC DNA]</scope>
    <source>
        <strain evidence="3">cv. UFG-1</strain>
    </source>
</reference>
<feature type="compositionally biased region" description="Basic and acidic residues" evidence="1">
    <location>
        <begin position="143"/>
        <end position="163"/>
    </location>
</feature>
<feature type="compositionally biased region" description="Basic and acidic residues" evidence="1">
    <location>
        <begin position="42"/>
        <end position="52"/>
    </location>
</feature>
<evidence type="ECO:0000313" key="2">
    <source>
        <dbReference type="EMBL" id="PIN18641.1"/>
    </source>
</evidence>
<protein>
    <submittedName>
        <fullName evidence="2">Uncharacterized protein</fullName>
    </submittedName>
</protein>
<gene>
    <name evidence="2" type="ORF">CDL12_08682</name>
</gene>
<accession>A0A2G9HM94</accession>
<feature type="region of interest" description="Disordered" evidence="1">
    <location>
        <begin position="125"/>
        <end position="166"/>
    </location>
</feature>
<dbReference type="EMBL" id="NKXS01001429">
    <property type="protein sequence ID" value="PIN18641.1"/>
    <property type="molecule type" value="Genomic_DNA"/>
</dbReference>
<comment type="caution">
    <text evidence="2">The sequence shown here is derived from an EMBL/GenBank/DDBJ whole genome shotgun (WGS) entry which is preliminary data.</text>
</comment>
<dbReference type="AlphaFoldDB" id="A0A2G9HM94"/>
<sequence>MNEERKDDKDEEEEEKIEEDKTKEGQDDKKSEKEDGEDEEKECEKEEERKDGDDDEERDHDADNEYNDMNEENQTKHRAGQVSCYHKVEMNKKHESISRKLDFGQQVGERDYEVNRDELIKKQKLKNFDSSMSTTPAKRAKHRNEESDHGKEKKTIPEQEKAGPKKKKVKALQMCFGIDLSTRVTINKARGTFLSGLLATGLTSLGHV</sequence>